<organism evidence="1 2">
    <name type="scientific">Longicatena caecimuris</name>
    <dbReference type="NCBI Taxonomy" id="1796635"/>
    <lineage>
        <taxon>Bacteria</taxon>
        <taxon>Bacillati</taxon>
        <taxon>Bacillota</taxon>
        <taxon>Erysipelotrichia</taxon>
        <taxon>Erysipelotrichales</taxon>
        <taxon>Erysipelotrichaceae</taxon>
        <taxon>Longicatena</taxon>
    </lineage>
</organism>
<name>A0A4R3TH28_9FIRM</name>
<comment type="caution">
    <text evidence="1">The sequence shown here is derived from an EMBL/GenBank/DDBJ whole genome shotgun (WGS) entry which is preliminary data.</text>
</comment>
<proteinExistence type="predicted"/>
<evidence type="ECO:0000313" key="2">
    <source>
        <dbReference type="Proteomes" id="UP000295773"/>
    </source>
</evidence>
<protein>
    <submittedName>
        <fullName evidence="1">Uncharacterized protein DUF4430</fullName>
    </submittedName>
</protein>
<dbReference type="EMBL" id="SMBP01000006">
    <property type="protein sequence ID" value="TCU60514.1"/>
    <property type="molecule type" value="Genomic_DNA"/>
</dbReference>
<sequence length="143" mass="16627">MNKMWKIFLIICFLCVSGCMKKDEKIVKSDQKEREITLHIQVIHEVEKKELMNKDITVKGNIHTLEDFLQHADELAVETTKGQYGTTLMGMLGVRTEDFKKGPWWLYDSDNNTSCKEKGQCDAIDILQVNDQDQFTFHFTSSF</sequence>
<gene>
    <name evidence="1" type="ORF">EDD61_10622</name>
</gene>
<dbReference type="Proteomes" id="UP000295773">
    <property type="component" value="Unassembled WGS sequence"/>
</dbReference>
<reference evidence="1 2" key="1">
    <citation type="submission" date="2019-03" db="EMBL/GenBank/DDBJ databases">
        <title>Genomic Encyclopedia of Type Strains, Phase IV (KMG-IV): sequencing the most valuable type-strain genomes for metagenomic binning, comparative biology and taxonomic classification.</title>
        <authorList>
            <person name="Goeker M."/>
        </authorList>
    </citation>
    <scope>NUCLEOTIDE SEQUENCE [LARGE SCALE GENOMIC DNA]</scope>
    <source>
        <strain evidence="1 2">DSM 29481</strain>
    </source>
</reference>
<dbReference type="RefSeq" id="WP_132224306.1">
    <property type="nucleotide sequence ID" value="NZ_JANKBG010000005.1"/>
</dbReference>
<keyword evidence="2" id="KW-1185">Reference proteome</keyword>
<dbReference type="AlphaFoldDB" id="A0A4R3TH28"/>
<accession>A0A4R3TH28</accession>
<evidence type="ECO:0000313" key="1">
    <source>
        <dbReference type="EMBL" id="TCU60514.1"/>
    </source>
</evidence>
<dbReference type="Gene3D" id="2.170.130.30">
    <property type="match status" value="1"/>
</dbReference>